<evidence type="ECO:0000313" key="2">
    <source>
        <dbReference type="EMBL" id="OXA64713.1"/>
    </source>
</evidence>
<dbReference type="GO" id="GO:0008276">
    <property type="term" value="F:protein methyltransferase activity"/>
    <property type="evidence" value="ECO:0007669"/>
    <property type="project" value="UniProtKB-ARBA"/>
</dbReference>
<feature type="domain" description="SET" evidence="1">
    <location>
        <begin position="419"/>
        <end position="593"/>
    </location>
</feature>
<name>A0A226F4K3_FOLCA</name>
<dbReference type="PANTHER" id="PTHR47643">
    <property type="entry name" value="TPR DOMAIN PROTEIN (AFU_ORTHOLOGUE AFUA_5G12710)"/>
    <property type="match status" value="1"/>
</dbReference>
<dbReference type="AlphaFoldDB" id="A0A226F4K3"/>
<dbReference type="SUPFAM" id="SSF82199">
    <property type="entry name" value="SET domain"/>
    <property type="match status" value="1"/>
</dbReference>
<dbReference type="Gene3D" id="2.170.270.10">
    <property type="entry name" value="SET domain"/>
    <property type="match status" value="1"/>
</dbReference>
<dbReference type="GO" id="GO:0008170">
    <property type="term" value="F:N-methyltransferase activity"/>
    <property type="evidence" value="ECO:0007669"/>
    <property type="project" value="UniProtKB-ARBA"/>
</dbReference>
<dbReference type="SUPFAM" id="SSF48452">
    <property type="entry name" value="TPR-like"/>
    <property type="match status" value="1"/>
</dbReference>
<evidence type="ECO:0000259" key="1">
    <source>
        <dbReference type="PROSITE" id="PS50280"/>
    </source>
</evidence>
<dbReference type="Gene3D" id="1.25.40.10">
    <property type="entry name" value="Tetratricopeptide repeat domain"/>
    <property type="match status" value="1"/>
</dbReference>
<dbReference type="InterPro" id="IPR053209">
    <property type="entry name" value="Gramillin-biosynth_MTr"/>
</dbReference>
<protein>
    <submittedName>
        <fullName evidence="2">Protein STIP1</fullName>
    </submittedName>
</protein>
<dbReference type="InterPro" id="IPR011990">
    <property type="entry name" value="TPR-like_helical_dom_sf"/>
</dbReference>
<accession>A0A226F4K3</accession>
<dbReference type="SMART" id="SM00317">
    <property type="entry name" value="SET"/>
    <property type="match status" value="1"/>
</dbReference>
<dbReference type="InterPro" id="IPR046341">
    <property type="entry name" value="SET_dom_sf"/>
</dbReference>
<dbReference type="InterPro" id="IPR001214">
    <property type="entry name" value="SET_dom"/>
</dbReference>
<reference evidence="2 3" key="1">
    <citation type="submission" date="2015-12" db="EMBL/GenBank/DDBJ databases">
        <title>The genome of Folsomia candida.</title>
        <authorList>
            <person name="Faddeeva A."/>
            <person name="Derks M.F."/>
            <person name="Anvar Y."/>
            <person name="Smit S."/>
            <person name="Van Straalen N."/>
            <person name="Roelofs D."/>
        </authorList>
    </citation>
    <scope>NUCLEOTIDE SEQUENCE [LARGE SCALE GENOMIC DNA]</scope>
    <source>
        <strain evidence="2 3">VU population</strain>
        <tissue evidence="2">Whole body</tissue>
    </source>
</reference>
<proteinExistence type="predicted"/>
<gene>
    <name evidence="2" type="ORF">Fcan01_00784</name>
</gene>
<dbReference type="EMBL" id="LNIX01000001">
    <property type="protein sequence ID" value="OXA64713.1"/>
    <property type="molecule type" value="Genomic_DNA"/>
</dbReference>
<dbReference type="STRING" id="158441.A0A226F4K3"/>
<evidence type="ECO:0000313" key="3">
    <source>
        <dbReference type="Proteomes" id="UP000198287"/>
    </source>
</evidence>
<dbReference type="GO" id="GO:0008757">
    <property type="term" value="F:S-adenosylmethionine-dependent methyltransferase activity"/>
    <property type="evidence" value="ECO:0007669"/>
    <property type="project" value="UniProtKB-ARBA"/>
</dbReference>
<dbReference type="Proteomes" id="UP000198287">
    <property type="component" value="Unassembled WGS sequence"/>
</dbReference>
<sequence>MGPKKMQPPQNGDIKMEWINGKLQMLRYCEPTEEESILLDTKRRNVISAMNRVHRDVLGPLKLEPPSDLDPEELMLLACPTDKHSTYDESMEVELKMENCVSIETLVKNVGQVLKGKFLLCRTITPSSKMVGVDAGVEDVEGKKAMRLALFNYSVDARMGKSDFEAVLPLGTMLIVKNPVFKRPSDELFVFGLIVENPADVEILSPKRMKLLFPGVKWKSNLPNDSRYLVNSVLWEFSPDESDLEIATKLKNVANKAFVENRSTDAIRFYDLALEYLPVEEEEKKIPPAASILLVDILSNKAAALIKLDCFNPALICTGKVLEINNAHVKAIYRHAKALIGLGRYSEGGEFLDEKLKQHPSLGDESKDILRLRSIVSELGKPPAKEIVLALLNPAPRNSNRAQPDLPVGMMDRISEFRGPIQLAKSKIGEGEGLFATQDLEPGEVLLVCRPFAAVFVPSEEHKTFSLNSTTRAYLVGLIANKIRLDPELGRDIYTMWAGPDLKSLTENEDLKMTKVDITRIENICKFNSTSVGSGVETGERFISTGVWISSSKINHSCIDSNAMYRNHDSSLIMMVTTFKRVKKGEEILVSYVDAMRPLPMRNFMETHGRVAAGSENATRYPTRYPQHNYPYPHGYPLPATRFICKCRLCELDRSESPVVIAKRDKLLKCLAFNPVTHVYQFERDSFARDLDTIAEVERLRAATPDLNYALTNFGIYVIADLVLLDQHGYANCMYVLTRIYALLQNVPIRNMHPDVAATILVCCMRMGQERAVLRKWTEELRKYCRLYTGTLEYVRAGNHPTIPEELTKFGIEFFTD</sequence>
<dbReference type="Pfam" id="PF00856">
    <property type="entry name" value="SET"/>
    <property type="match status" value="1"/>
</dbReference>
<dbReference type="OrthoDB" id="265717at2759"/>
<keyword evidence="3" id="KW-1185">Reference proteome</keyword>
<organism evidence="2 3">
    <name type="scientific">Folsomia candida</name>
    <name type="common">Springtail</name>
    <dbReference type="NCBI Taxonomy" id="158441"/>
    <lineage>
        <taxon>Eukaryota</taxon>
        <taxon>Metazoa</taxon>
        <taxon>Ecdysozoa</taxon>
        <taxon>Arthropoda</taxon>
        <taxon>Hexapoda</taxon>
        <taxon>Collembola</taxon>
        <taxon>Entomobryomorpha</taxon>
        <taxon>Isotomoidea</taxon>
        <taxon>Isotomidae</taxon>
        <taxon>Proisotominae</taxon>
        <taxon>Folsomia</taxon>
    </lineage>
</organism>
<comment type="caution">
    <text evidence="2">The sequence shown here is derived from an EMBL/GenBank/DDBJ whole genome shotgun (WGS) entry which is preliminary data.</text>
</comment>
<dbReference type="PANTHER" id="PTHR47643:SF2">
    <property type="entry name" value="TPR DOMAIN PROTEIN (AFU_ORTHOLOGUE AFUA_5G12710)"/>
    <property type="match status" value="1"/>
</dbReference>
<dbReference type="PROSITE" id="PS50280">
    <property type="entry name" value="SET"/>
    <property type="match status" value="1"/>
</dbReference>